<evidence type="ECO:0000256" key="1">
    <source>
        <dbReference type="SAM" id="MobiDB-lite"/>
    </source>
</evidence>
<sequence>LLPRIFKGRRWRAGHRESCGAVPASEPYLRMTRFQGLRAVKKKRELFPGPTPASPGSLTLPSAALSR</sequence>
<dbReference type="AlphaFoldDB" id="A0A087S9Z8"/>
<reference evidence="2 3" key="1">
    <citation type="journal article" date="2014" name="BMC Genomics">
        <title>Oil accumulation mechanisms of the oleaginous microalga Chlorella protothecoides revealed through its genome, transcriptomes, and proteomes.</title>
        <authorList>
            <person name="Gao C."/>
            <person name="Wang Y."/>
            <person name="Shen Y."/>
            <person name="Yan D."/>
            <person name="He X."/>
            <person name="Dai J."/>
            <person name="Wu Q."/>
        </authorList>
    </citation>
    <scope>NUCLEOTIDE SEQUENCE [LARGE SCALE GENOMIC DNA]</scope>
    <source>
        <strain evidence="2 3">0710</strain>
    </source>
</reference>
<dbReference type="eggNOG" id="ENOG502SRIR">
    <property type="taxonomic scope" value="Eukaryota"/>
</dbReference>
<dbReference type="Proteomes" id="UP000028924">
    <property type="component" value="Unassembled WGS sequence"/>
</dbReference>
<dbReference type="RefSeq" id="XP_011402156.1">
    <property type="nucleotide sequence ID" value="XM_011403854.1"/>
</dbReference>
<protein>
    <submittedName>
        <fullName evidence="2">Uncharacterized protein</fullName>
    </submittedName>
</protein>
<dbReference type="GeneID" id="23611452"/>
<dbReference type="OrthoDB" id="1595177at2759"/>
<name>A0A087S9Z8_AUXPR</name>
<proteinExistence type="predicted"/>
<organism evidence="2 3">
    <name type="scientific">Auxenochlorella protothecoides</name>
    <name type="common">Green microalga</name>
    <name type="synonym">Chlorella protothecoides</name>
    <dbReference type="NCBI Taxonomy" id="3075"/>
    <lineage>
        <taxon>Eukaryota</taxon>
        <taxon>Viridiplantae</taxon>
        <taxon>Chlorophyta</taxon>
        <taxon>core chlorophytes</taxon>
        <taxon>Trebouxiophyceae</taxon>
        <taxon>Chlorellales</taxon>
        <taxon>Chlorellaceae</taxon>
        <taxon>Auxenochlorella</taxon>
    </lineage>
</organism>
<accession>A0A087S9Z8</accession>
<evidence type="ECO:0000313" key="2">
    <source>
        <dbReference type="EMBL" id="KFM22552.1"/>
    </source>
</evidence>
<dbReference type="EMBL" id="APJO01001325">
    <property type="protein sequence ID" value="KFM22552.1"/>
    <property type="molecule type" value="Genomic_DNA"/>
</dbReference>
<comment type="caution">
    <text evidence="2">The sequence shown here is derived from an EMBL/GenBank/DDBJ whole genome shotgun (WGS) entry which is preliminary data.</text>
</comment>
<keyword evidence="3" id="KW-1185">Reference proteome</keyword>
<evidence type="ECO:0000313" key="3">
    <source>
        <dbReference type="Proteomes" id="UP000028924"/>
    </source>
</evidence>
<feature type="region of interest" description="Disordered" evidence="1">
    <location>
        <begin position="45"/>
        <end position="67"/>
    </location>
</feature>
<dbReference type="KEGG" id="apro:F751_0061"/>
<feature type="non-terminal residue" evidence="2">
    <location>
        <position position="1"/>
    </location>
</feature>
<gene>
    <name evidence="2" type="ORF">F751_0061</name>
</gene>